<keyword evidence="4 5" id="KW-0378">Hydrolase</keyword>
<organism evidence="7 8">
    <name type="scientific">Ancylomarina longa</name>
    <dbReference type="NCBI Taxonomy" id="2487017"/>
    <lineage>
        <taxon>Bacteria</taxon>
        <taxon>Pseudomonadati</taxon>
        <taxon>Bacteroidota</taxon>
        <taxon>Bacteroidia</taxon>
        <taxon>Marinilabiliales</taxon>
        <taxon>Marinifilaceae</taxon>
        <taxon>Ancylomarina</taxon>
    </lineage>
</organism>
<dbReference type="PANTHER" id="PTHR30457">
    <property type="entry name" value="5'-NUCLEOTIDASE SURE"/>
    <property type="match status" value="1"/>
</dbReference>
<dbReference type="EMBL" id="RJJX01000007">
    <property type="protein sequence ID" value="RUT78594.1"/>
    <property type="molecule type" value="Genomic_DNA"/>
</dbReference>
<dbReference type="InterPro" id="IPR002828">
    <property type="entry name" value="SurE-like_Pase/nucleotidase"/>
</dbReference>
<comment type="function">
    <text evidence="5">Nucleotidase that shows phosphatase activity on nucleoside 5'-monophosphates.</text>
</comment>
<feature type="binding site" evidence="5">
    <location>
        <position position="102"/>
    </location>
    <ligand>
        <name>a divalent metal cation</name>
        <dbReference type="ChEBI" id="CHEBI:60240"/>
    </ligand>
</feature>
<keyword evidence="5" id="KW-0963">Cytoplasm</keyword>
<dbReference type="OrthoDB" id="9780815at2"/>
<gene>
    <name evidence="5 7" type="primary">surE</name>
    <name evidence="7" type="ORF">DLK05_07075</name>
</gene>
<keyword evidence="3 5" id="KW-0479">Metal-binding</keyword>
<sequence length="260" mass="28601">MSNTKETPIILVTNDDGLNAKGIKALVALVKGYGDIYVVAPNRSNSGKSNSITVEVPIRIKKVRDEENLHIYSCKGTPVDCVKLALNKILPRTPDFLVSGINHGANTSVSVLYSGTMGATIEGCLNGIPSAGFSLNDFNPDADFSEAVKYGRKIFGNLVEKGLQKGVCLNVNFPKGEVKGIRVCRQAEGMWKEEFDHRTDPFGGDYYWLTGYFKNAEPNSKETDEWAIRNGFASVVPTQVDMTAHALLEDLKTWDYEIED</sequence>
<dbReference type="InterPro" id="IPR030048">
    <property type="entry name" value="SurE"/>
</dbReference>
<evidence type="ECO:0000256" key="2">
    <source>
        <dbReference type="ARBA" id="ARBA00011062"/>
    </source>
</evidence>
<dbReference type="GO" id="GO:0008253">
    <property type="term" value="F:5'-nucleotidase activity"/>
    <property type="evidence" value="ECO:0007669"/>
    <property type="project" value="UniProtKB-UniRule"/>
</dbReference>
<feature type="binding site" evidence="5">
    <location>
        <position position="16"/>
    </location>
    <ligand>
        <name>a divalent metal cation</name>
        <dbReference type="ChEBI" id="CHEBI:60240"/>
    </ligand>
</feature>
<dbReference type="InterPro" id="IPR036523">
    <property type="entry name" value="SurE-like_sf"/>
</dbReference>
<dbReference type="HAMAP" id="MF_00060">
    <property type="entry name" value="SurE"/>
    <property type="match status" value="1"/>
</dbReference>
<keyword evidence="8" id="KW-1185">Reference proteome</keyword>
<feature type="binding site" evidence="5">
    <location>
        <position position="15"/>
    </location>
    <ligand>
        <name>a divalent metal cation</name>
        <dbReference type="ChEBI" id="CHEBI:60240"/>
    </ligand>
</feature>
<dbReference type="PANTHER" id="PTHR30457:SF0">
    <property type="entry name" value="PHOSPHATASE, PUTATIVE (AFU_ORTHOLOGUE AFUA_4G01070)-RELATED"/>
    <property type="match status" value="1"/>
</dbReference>
<dbReference type="Proteomes" id="UP000282985">
    <property type="component" value="Unassembled WGS sequence"/>
</dbReference>
<evidence type="ECO:0000313" key="7">
    <source>
        <dbReference type="EMBL" id="RUT78594.1"/>
    </source>
</evidence>
<dbReference type="SUPFAM" id="SSF64167">
    <property type="entry name" value="SurE-like"/>
    <property type="match status" value="1"/>
</dbReference>
<evidence type="ECO:0000313" key="8">
    <source>
        <dbReference type="Proteomes" id="UP000282985"/>
    </source>
</evidence>
<comment type="catalytic activity">
    <reaction evidence="1 5">
        <text>a ribonucleoside 5'-phosphate + H2O = a ribonucleoside + phosphate</text>
        <dbReference type="Rhea" id="RHEA:12484"/>
        <dbReference type="ChEBI" id="CHEBI:15377"/>
        <dbReference type="ChEBI" id="CHEBI:18254"/>
        <dbReference type="ChEBI" id="CHEBI:43474"/>
        <dbReference type="ChEBI" id="CHEBI:58043"/>
        <dbReference type="EC" id="3.1.3.5"/>
    </reaction>
</comment>
<feature type="binding site" evidence="5">
    <location>
        <position position="46"/>
    </location>
    <ligand>
        <name>a divalent metal cation</name>
        <dbReference type="ChEBI" id="CHEBI:60240"/>
    </ligand>
</feature>
<comment type="cofactor">
    <cofactor evidence="5">
        <name>a divalent metal cation</name>
        <dbReference type="ChEBI" id="CHEBI:60240"/>
    </cofactor>
    <text evidence="5">Binds 1 divalent metal cation per subunit.</text>
</comment>
<comment type="subcellular location">
    <subcellularLocation>
        <location evidence="5">Cytoplasm</location>
    </subcellularLocation>
</comment>
<reference evidence="7 8" key="1">
    <citation type="submission" date="2018-11" db="EMBL/GenBank/DDBJ databases">
        <title>Parancylomarina longa gen. nov., sp. nov., isolated from sediments of southern Okinawa.</title>
        <authorList>
            <person name="Fu T."/>
        </authorList>
    </citation>
    <scope>NUCLEOTIDE SEQUENCE [LARGE SCALE GENOMIC DNA]</scope>
    <source>
        <strain evidence="7 8">T3-2 S1-C</strain>
    </source>
</reference>
<dbReference type="NCBIfam" id="NF001492">
    <property type="entry name" value="PRK00346.2-2"/>
    <property type="match status" value="1"/>
</dbReference>
<dbReference type="RefSeq" id="WP_127343293.1">
    <property type="nucleotide sequence ID" value="NZ_RJJX01000007.1"/>
</dbReference>
<dbReference type="EC" id="3.1.3.5" evidence="5"/>
<accession>A0A434AW25</accession>
<proteinExistence type="inferred from homology"/>
<comment type="caution">
    <text evidence="7">The sequence shown here is derived from an EMBL/GenBank/DDBJ whole genome shotgun (WGS) entry which is preliminary data.</text>
</comment>
<dbReference type="AlphaFoldDB" id="A0A434AW25"/>
<keyword evidence="5" id="KW-0547">Nucleotide-binding</keyword>
<evidence type="ECO:0000256" key="5">
    <source>
        <dbReference type="HAMAP-Rule" id="MF_00060"/>
    </source>
</evidence>
<evidence type="ECO:0000259" key="6">
    <source>
        <dbReference type="Pfam" id="PF01975"/>
    </source>
</evidence>
<protein>
    <recommendedName>
        <fullName evidence="5">5'-nucleotidase SurE</fullName>
        <ecNumber evidence="5">3.1.3.5</ecNumber>
    </recommendedName>
    <alternativeName>
        <fullName evidence="5">Nucleoside 5'-monophosphate phosphohydrolase</fullName>
    </alternativeName>
</protein>
<name>A0A434AW25_9BACT</name>
<dbReference type="NCBIfam" id="TIGR00087">
    <property type="entry name" value="surE"/>
    <property type="match status" value="1"/>
</dbReference>
<evidence type="ECO:0000256" key="4">
    <source>
        <dbReference type="ARBA" id="ARBA00022801"/>
    </source>
</evidence>
<comment type="similarity">
    <text evidence="2 5">Belongs to the SurE nucleotidase family.</text>
</comment>
<evidence type="ECO:0000256" key="1">
    <source>
        <dbReference type="ARBA" id="ARBA00000815"/>
    </source>
</evidence>
<dbReference type="Gene3D" id="3.40.1210.10">
    <property type="entry name" value="Survival protein SurE-like phosphatase/nucleotidase"/>
    <property type="match status" value="1"/>
</dbReference>
<dbReference type="GO" id="GO:0000166">
    <property type="term" value="F:nucleotide binding"/>
    <property type="evidence" value="ECO:0007669"/>
    <property type="project" value="UniProtKB-KW"/>
</dbReference>
<evidence type="ECO:0000256" key="3">
    <source>
        <dbReference type="ARBA" id="ARBA00022723"/>
    </source>
</evidence>
<dbReference type="Pfam" id="PF01975">
    <property type="entry name" value="SurE"/>
    <property type="match status" value="1"/>
</dbReference>
<feature type="domain" description="Survival protein SurE-like phosphatase/nucleotidase" evidence="6">
    <location>
        <begin position="10"/>
        <end position="192"/>
    </location>
</feature>
<dbReference type="GO" id="GO:0005737">
    <property type="term" value="C:cytoplasm"/>
    <property type="evidence" value="ECO:0007669"/>
    <property type="project" value="UniProtKB-SubCell"/>
</dbReference>
<dbReference type="GO" id="GO:0046872">
    <property type="term" value="F:metal ion binding"/>
    <property type="evidence" value="ECO:0007669"/>
    <property type="project" value="UniProtKB-UniRule"/>
</dbReference>